<name>A0A5D8QCG8_9THEO</name>
<protein>
    <submittedName>
        <fullName evidence="1">Uncharacterized protein</fullName>
    </submittedName>
</protein>
<dbReference type="AlphaFoldDB" id="A0A5D8QCG8"/>
<dbReference type="EMBL" id="VTPS01000007">
    <property type="protein sequence ID" value="TZE82340.1"/>
    <property type="molecule type" value="Genomic_DNA"/>
</dbReference>
<accession>A0A5D8QCG8</accession>
<proteinExistence type="predicted"/>
<dbReference type="Proteomes" id="UP000322976">
    <property type="component" value="Unassembled WGS sequence"/>
</dbReference>
<gene>
    <name evidence="1" type="ORF">FWJ32_06015</name>
</gene>
<evidence type="ECO:0000313" key="1">
    <source>
        <dbReference type="EMBL" id="TZE82340.1"/>
    </source>
</evidence>
<reference evidence="1 2" key="1">
    <citation type="submission" date="2019-08" db="EMBL/GenBank/DDBJ databases">
        <title>Calorimonas adulescens gen. nov., sp. nov., an anaerobic thermophilic bacterium from Sakhalin hot spring.</title>
        <authorList>
            <person name="Khomyakova M.A."/>
            <person name="Merkel A.Y."/>
            <person name="Novikov A."/>
            <person name="Bonch-Osmolovskaya E.A."/>
            <person name="Slobodkin A.I."/>
        </authorList>
    </citation>
    <scope>NUCLEOTIDE SEQUENCE [LARGE SCALE GENOMIC DNA]</scope>
    <source>
        <strain evidence="1 2">A05MB</strain>
    </source>
</reference>
<comment type="caution">
    <text evidence="1">The sequence shown here is derived from an EMBL/GenBank/DDBJ whole genome shotgun (WGS) entry which is preliminary data.</text>
</comment>
<sequence length="94" mass="10755">MSLTELFNKIKSYISASKCCSDKITLSVYGLTITMERRTGETIPHEVTVVVPRVECRKKIKDGEEEIEVILNSITVVHAPRHSLARQFQEKHKK</sequence>
<organism evidence="1 2">
    <name type="scientific">Calorimonas adulescens</name>
    <dbReference type="NCBI Taxonomy" id="2606906"/>
    <lineage>
        <taxon>Bacteria</taxon>
        <taxon>Bacillati</taxon>
        <taxon>Bacillota</taxon>
        <taxon>Clostridia</taxon>
        <taxon>Thermoanaerobacterales</taxon>
        <taxon>Thermoanaerobacteraceae</taxon>
        <taxon>Calorimonas</taxon>
    </lineage>
</organism>
<keyword evidence="2" id="KW-1185">Reference proteome</keyword>
<evidence type="ECO:0000313" key="2">
    <source>
        <dbReference type="Proteomes" id="UP000322976"/>
    </source>
</evidence>
<dbReference type="RefSeq" id="WP_149545098.1">
    <property type="nucleotide sequence ID" value="NZ_VTPS01000007.1"/>
</dbReference>